<evidence type="ECO:0000256" key="2">
    <source>
        <dbReference type="ARBA" id="ARBA00022679"/>
    </source>
</evidence>
<keyword evidence="10" id="KW-1185">Reference proteome</keyword>
<dbReference type="InterPro" id="IPR017441">
    <property type="entry name" value="Protein_kinase_ATP_BS"/>
</dbReference>
<dbReference type="PRINTS" id="PR00109">
    <property type="entry name" value="TYRKINASE"/>
</dbReference>
<sequence>MKLHTEIDLADVSLGRKIGLGAFGEVYMATWRGRRVAVKMLVKHELSDDVIREFEREIDIMSLLHHANICELVGASLKPTQRALLLELVERGSLWHILQTQQAMLTPSLRAKFALETARGMTYLHTFEHPILHRDMKSPNLLVDRNFSIKISDFGLSRVKAQIQTMTGYRGTVQWMAPEVLGCFKYTEKADVFSFGIVLWEIFSPSVPRGCPPFFARLMQLCWDRAPERVEMRVLRLSLSPMDKLAERFFTCFLTNRTPRKFRSRSLSTRRLSRRRAVTPELVDTFIQHRRPPGYFLDN</sequence>
<gene>
    <name evidence="9" type="ORF">P43SY_009849</name>
</gene>
<dbReference type="PROSITE" id="PS00108">
    <property type="entry name" value="PROTEIN_KINASE_ST"/>
    <property type="match status" value="1"/>
</dbReference>
<dbReference type="EMBL" id="JAKCXM010000059">
    <property type="protein sequence ID" value="KAJ0404636.1"/>
    <property type="molecule type" value="Genomic_DNA"/>
</dbReference>
<keyword evidence="5 6" id="KW-0067">ATP-binding</keyword>
<comment type="caution">
    <text evidence="9">The sequence shown here is derived from an EMBL/GenBank/DDBJ whole genome shotgun (WGS) entry which is preliminary data.</text>
</comment>
<evidence type="ECO:0000256" key="7">
    <source>
        <dbReference type="RuleBase" id="RU000304"/>
    </source>
</evidence>
<dbReference type="Pfam" id="PF07714">
    <property type="entry name" value="PK_Tyr_Ser-Thr"/>
    <property type="match status" value="1"/>
</dbReference>
<dbReference type="GO" id="GO:0005524">
    <property type="term" value="F:ATP binding"/>
    <property type="evidence" value="ECO:0007669"/>
    <property type="project" value="UniProtKB-UniRule"/>
</dbReference>
<dbReference type="SUPFAM" id="SSF56112">
    <property type="entry name" value="Protein kinase-like (PK-like)"/>
    <property type="match status" value="1"/>
</dbReference>
<organism evidence="9 10">
    <name type="scientific">Pythium insidiosum</name>
    <name type="common">Pythiosis disease agent</name>
    <dbReference type="NCBI Taxonomy" id="114742"/>
    <lineage>
        <taxon>Eukaryota</taxon>
        <taxon>Sar</taxon>
        <taxon>Stramenopiles</taxon>
        <taxon>Oomycota</taxon>
        <taxon>Peronosporomycetes</taxon>
        <taxon>Pythiales</taxon>
        <taxon>Pythiaceae</taxon>
        <taxon>Pythium</taxon>
    </lineage>
</organism>
<dbReference type="PROSITE" id="PS50011">
    <property type="entry name" value="PROTEIN_KINASE_DOM"/>
    <property type="match status" value="1"/>
</dbReference>
<dbReference type="PROSITE" id="PS00107">
    <property type="entry name" value="PROTEIN_KINASE_ATP"/>
    <property type="match status" value="1"/>
</dbReference>
<evidence type="ECO:0000256" key="6">
    <source>
        <dbReference type="PROSITE-ProRule" id="PRU10141"/>
    </source>
</evidence>
<reference evidence="9" key="1">
    <citation type="submission" date="2021-12" db="EMBL/GenBank/DDBJ databases">
        <title>Prjna785345.</title>
        <authorList>
            <person name="Rujirawat T."/>
            <person name="Krajaejun T."/>
        </authorList>
    </citation>
    <scope>NUCLEOTIDE SEQUENCE</scope>
    <source>
        <strain evidence="9">Pi057C3</strain>
    </source>
</reference>
<keyword evidence="1 7" id="KW-0723">Serine/threonine-protein kinase</keyword>
<protein>
    <recommendedName>
        <fullName evidence="8">Protein kinase domain-containing protein</fullName>
    </recommendedName>
</protein>
<feature type="binding site" evidence="6">
    <location>
        <position position="39"/>
    </location>
    <ligand>
        <name>ATP</name>
        <dbReference type="ChEBI" id="CHEBI:30616"/>
    </ligand>
</feature>
<dbReference type="Proteomes" id="UP001209570">
    <property type="component" value="Unassembled WGS sequence"/>
</dbReference>
<evidence type="ECO:0000256" key="3">
    <source>
        <dbReference type="ARBA" id="ARBA00022741"/>
    </source>
</evidence>
<keyword evidence="2" id="KW-0808">Transferase</keyword>
<dbReference type="InterPro" id="IPR001245">
    <property type="entry name" value="Ser-Thr/Tyr_kinase_cat_dom"/>
</dbReference>
<keyword evidence="4" id="KW-0418">Kinase</keyword>
<dbReference type="InterPro" id="IPR000719">
    <property type="entry name" value="Prot_kinase_dom"/>
</dbReference>
<dbReference type="SMART" id="SM00220">
    <property type="entry name" value="S_TKc"/>
    <property type="match status" value="1"/>
</dbReference>
<dbReference type="Gene3D" id="1.10.510.10">
    <property type="entry name" value="Transferase(Phosphotransferase) domain 1"/>
    <property type="match status" value="1"/>
</dbReference>
<name>A0AAD5LL27_PYTIN</name>
<dbReference type="CDD" id="cd13999">
    <property type="entry name" value="STKc_MAP3K-like"/>
    <property type="match status" value="1"/>
</dbReference>
<evidence type="ECO:0000313" key="10">
    <source>
        <dbReference type="Proteomes" id="UP001209570"/>
    </source>
</evidence>
<evidence type="ECO:0000256" key="4">
    <source>
        <dbReference type="ARBA" id="ARBA00022777"/>
    </source>
</evidence>
<dbReference type="InterPro" id="IPR051681">
    <property type="entry name" value="Ser/Thr_Kinases-Pseudokinases"/>
</dbReference>
<comment type="similarity">
    <text evidence="7">Belongs to the protein kinase superfamily.</text>
</comment>
<dbReference type="InterPro" id="IPR008271">
    <property type="entry name" value="Ser/Thr_kinase_AS"/>
</dbReference>
<dbReference type="PANTHER" id="PTHR44329">
    <property type="entry name" value="SERINE/THREONINE-PROTEIN KINASE TNNI3K-RELATED"/>
    <property type="match status" value="1"/>
</dbReference>
<dbReference type="AlphaFoldDB" id="A0AAD5LL27"/>
<evidence type="ECO:0000259" key="8">
    <source>
        <dbReference type="PROSITE" id="PS50011"/>
    </source>
</evidence>
<dbReference type="GO" id="GO:0004674">
    <property type="term" value="F:protein serine/threonine kinase activity"/>
    <property type="evidence" value="ECO:0007669"/>
    <property type="project" value="UniProtKB-KW"/>
</dbReference>
<evidence type="ECO:0000313" key="9">
    <source>
        <dbReference type="EMBL" id="KAJ0404636.1"/>
    </source>
</evidence>
<dbReference type="InterPro" id="IPR011009">
    <property type="entry name" value="Kinase-like_dom_sf"/>
</dbReference>
<accession>A0AAD5LL27</accession>
<feature type="domain" description="Protein kinase" evidence="8">
    <location>
        <begin position="12"/>
        <end position="287"/>
    </location>
</feature>
<proteinExistence type="inferred from homology"/>
<keyword evidence="3 6" id="KW-0547">Nucleotide-binding</keyword>
<evidence type="ECO:0000256" key="5">
    <source>
        <dbReference type="ARBA" id="ARBA00022840"/>
    </source>
</evidence>
<evidence type="ECO:0000256" key="1">
    <source>
        <dbReference type="ARBA" id="ARBA00022527"/>
    </source>
</evidence>
<dbReference type="PANTHER" id="PTHR44329:SF288">
    <property type="entry name" value="MITOGEN-ACTIVATED PROTEIN KINASE KINASE KINASE 20"/>
    <property type="match status" value="1"/>
</dbReference>